<protein>
    <submittedName>
        <fullName evidence="1">Uncharacterized protein</fullName>
    </submittedName>
</protein>
<dbReference type="EMBL" id="JAGFBS010000072">
    <property type="protein sequence ID" value="KAG6369640.1"/>
    <property type="molecule type" value="Genomic_DNA"/>
</dbReference>
<dbReference type="OrthoDB" id="2507336at2759"/>
<gene>
    <name evidence="1" type="ORF">JVT61DRAFT_14210</name>
</gene>
<keyword evidence="2" id="KW-1185">Reference proteome</keyword>
<organism evidence="1 2">
    <name type="scientific">Boletus reticuloceps</name>
    <dbReference type="NCBI Taxonomy" id="495285"/>
    <lineage>
        <taxon>Eukaryota</taxon>
        <taxon>Fungi</taxon>
        <taxon>Dikarya</taxon>
        <taxon>Basidiomycota</taxon>
        <taxon>Agaricomycotina</taxon>
        <taxon>Agaricomycetes</taxon>
        <taxon>Agaricomycetidae</taxon>
        <taxon>Boletales</taxon>
        <taxon>Boletineae</taxon>
        <taxon>Boletaceae</taxon>
        <taxon>Boletoideae</taxon>
        <taxon>Boletus</taxon>
    </lineage>
</organism>
<name>A0A8I2YD02_9AGAM</name>
<dbReference type="AlphaFoldDB" id="A0A8I2YD02"/>
<accession>A0A8I2YD02</accession>
<comment type="caution">
    <text evidence="1">The sequence shown here is derived from an EMBL/GenBank/DDBJ whole genome shotgun (WGS) entry which is preliminary data.</text>
</comment>
<sequence length="150" mass="17292">MSLLSWIAPSGSRGIVTWDLLSCIMDSVCSVPSPNHHCAKEDIRTVAAHTQIAKAPFMDLLCPLQAIQRWCREPTSCRKCKPASPLGWHHLFSNKFHQNHSHNDNWLCQPQFKALARYLVHRHSLHTIVERASYSHKLVLHSDRFFYLII</sequence>
<evidence type="ECO:0000313" key="1">
    <source>
        <dbReference type="EMBL" id="KAG6369640.1"/>
    </source>
</evidence>
<evidence type="ECO:0000313" key="2">
    <source>
        <dbReference type="Proteomes" id="UP000683000"/>
    </source>
</evidence>
<dbReference type="Proteomes" id="UP000683000">
    <property type="component" value="Unassembled WGS sequence"/>
</dbReference>
<reference evidence="1" key="1">
    <citation type="submission" date="2021-03" db="EMBL/GenBank/DDBJ databases">
        <title>Evolutionary innovations through gain and loss of genes in the ectomycorrhizal Boletales.</title>
        <authorList>
            <person name="Wu G."/>
            <person name="Miyauchi S."/>
            <person name="Morin E."/>
            <person name="Yang Z.-L."/>
            <person name="Xu J."/>
            <person name="Martin F.M."/>
        </authorList>
    </citation>
    <scope>NUCLEOTIDE SEQUENCE</scope>
    <source>
        <strain evidence="1">BR01</strain>
    </source>
</reference>
<proteinExistence type="predicted"/>